<dbReference type="Proteomes" id="UP000283383">
    <property type="component" value="Unassembled WGS sequence"/>
</dbReference>
<name>A0A420JA27_9PEZI</name>
<dbReference type="EMBL" id="MCBQ01001059">
    <property type="protein sequence ID" value="RKF83653.1"/>
    <property type="molecule type" value="Genomic_DNA"/>
</dbReference>
<organism evidence="2 3">
    <name type="scientific">Golovinomyces cichoracearum</name>
    <dbReference type="NCBI Taxonomy" id="62708"/>
    <lineage>
        <taxon>Eukaryota</taxon>
        <taxon>Fungi</taxon>
        <taxon>Dikarya</taxon>
        <taxon>Ascomycota</taxon>
        <taxon>Pezizomycotina</taxon>
        <taxon>Leotiomycetes</taxon>
        <taxon>Erysiphales</taxon>
        <taxon>Erysiphaceae</taxon>
        <taxon>Golovinomyces</taxon>
    </lineage>
</organism>
<feature type="signal peptide" evidence="1">
    <location>
        <begin position="1"/>
        <end position="21"/>
    </location>
</feature>
<sequence>MHYGAIILIHLSVELLKTTIGSVKCAFDGVDNMMAMRPFKYSILPLGKYPWGSLNKAVHSIMRNNYNN</sequence>
<accession>A0A420JA27</accession>
<gene>
    <name evidence="2" type="ORF">GcM3_05026</name>
</gene>
<reference evidence="2 3" key="1">
    <citation type="journal article" date="2018" name="BMC Genomics">
        <title>Comparative genome analyses reveal sequence features reflecting distinct modes of host-adaptation between dicot and monocot powdery mildew.</title>
        <authorList>
            <person name="Wu Y."/>
            <person name="Ma X."/>
            <person name="Pan Z."/>
            <person name="Kale S.D."/>
            <person name="Song Y."/>
            <person name="King H."/>
            <person name="Zhang Q."/>
            <person name="Presley C."/>
            <person name="Deng X."/>
            <person name="Wei C.I."/>
            <person name="Xiao S."/>
        </authorList>
    </citation>
    <scope>NUCLEOTIDE SEQUENCE [LARGE SCALE GENOMIC DNA]</scope>
    <source>
        <strain evidence="2">UMSG3</strain>
    </source>
</reference>
<evidence type="ECO:0000313" key="3">
    <source>
        <dbReference type="Proteomes" id="UP000283383"/>
    </source>
</evidence>
<keyword evidence="1" id="KW-0732">Signal</keyword>
<protein>
    <submittedName>
        <fullName evidence="2">Uncharacterized protein</fullName>
    </submittedName>
</protein>
<evidence type="ECO:0000313" key="2">
    <source>
        <dbReference type="EMBL" id="RKF83653.1"/>
    </source>
</evidence>
<comment type="caution">
    <text evidence="2">The sequence shown here is derived from an EMBL/GenBank/DDBJ whole genome shotgun (WGS) entry which is preliminary data.</text>
</comment>
<dbReference type="AlphaFoldDB" id="A0A420JA27"/>
<proteinExistence type="predicted"/>
<feature type="chain" id="PRO_5019054812" evidence="1">
    <location>
        <begin position="22"/>
        <end position="68"/>
    </location>
</feature>
<keyword evidence="3" id="KW-1185">Reference proteome</keyword>
<evidence type="ECO:0000256" key="1">
    <source>
        <dbReference type="SAM" id="SignalP"/>
    </source>
</evidence>